<evidence type="ECO:0000256" key="1">
    <source>
        <dbReference type="SAM" id="Phobius"/>
    </source>
</evidence>
<dbReference type="Proteomes" id="UP001482620">
    <property type="component" value="Unassembled WGS sequence"/>
</dbReference>
<comment type="caution">
    <text evidence="2">The sequence shown here is derived from an EMBL/GenBank/DDBJ whole genome shotgun (WGS) entry which is preliminary data.</text>
</comment>
<organism evidence="2 3">
    <name type="scientific">Ilyodon furcidens</name>
    <name type="common">goldbreast splitfin</name>
    <dbReference type="NCBI Taxonomy" id="33524"/>
    <lineage>
        <taxon>Eukaryota</taxon>
        <taxon>Metazoa</taxon>
        <taxon>Chordata</taxon>
        <taxon>Craniata</taxon>
        <taxon>Vertebrata</taxon>
        <taxon>Euteleostomi</taxon>
        <taxon>Actinopterygii</taxon>
        <taxon>Neopterygii</taxon>
        <taxon>Teleostei</taxon>
        <taxon>Neoteleostei</taxon>
        <taxon>Acanthomorphata</taxon>
        <taxon>Ovalentaria</taxon>
        <taxon>Atherinomorphae</taxon>
        <taxon>Cyprinodontiformes</taxon>
        <taxon>Goodeidae</taxon>
        <taxon>Ilyodon</taxon>
    </lineage>
</organism>
<evidence type="ECO:0000313" key="3">
    <source>
        <dbReference type="Proteomes" id="UP001482620"/>
    </source>
</evidence>
<gene>
    <name evidence="2" type="ORF">ILYODFUR_035708</name>
</gene>
<proteinExistence type="predicted"/>
<protein>
    <submittedName>
        <fullName evidence="2">Uncharacterized protein</fullName>
    </submittedName>
</protein>
<feature type="transmembrane region" description="Helical" evidence="1">
    <location>
        <begin position="58"/>
        <end position="77"/>
    </location>
</feature>
<keyword evidence="3" id="KW-1185">Reference proteome</keyword>
<name>A0ABV0UF99_9TELE</name>
<dbReference type="EMBL" id="JAHRIQ010064848">
    <property type="protein sequence ID" value="MEQ2242422.1"/>
    <property type="molecule type" value="Genomic_DNA"/>
</dbReference>
<keyword evidence="1" id="KW-1133">Transmembrane helix</keyword>
<keyword evidence="1" id="KW-0812">Transmembrane</keyword>
<keyword evidence="1" id="KW-0472">Membrane</keyword>
<evidence type="ECO:0000313" key="2">
    <source>
        <dbReference type="EMBL" id="MEQ2242422.1"/>
    </source>
</evidence>
<reference evidence="2 3" key="1">
    <citation type="submission" date="2021-06" db="EMBL/GenBank/DDBJ databases">
        <authorList>
            <person name="Palmer J.M."/>
        </authorList>
    </citation>
    <scope>NUCLEOTIDE SEQUENCE [LARGE SCALE GENOMIC DNA]</scope>
    <source>
        <strain evidence="3">if_2019</strain>
        <tissue evidence="2">Muscle</tissue>
    </source>
</reference>
<accession>A0ABV0UF99</accession>
<sequence>MYFATILIGNPKPRWVEHSWMEVQVVNLSNDMGQPLVQDVGTVILADAYIIYMMPTDVLWYFICLLAYQIFSSLVWCQLKHMTMGLIAVCQSVVGRSVTGRPLQPSSLSEL</sequence>